<proteinExistence type="predicted"/>
<organism evidence="1 2">
    <name type="scientific">Streptococcus panodentis</name>
    <dbReference type="NCBI Taxonomy" id="1581472"/>
    <lineage>
        <taxon>Bacteria</taxon>
        <taxon>Bacillati</taxon>
        <taxon>Bacillota</taxon>
        <taxon>Bacilli</taxon>
        <taxon>Lactobacillales</taxon>
        <taxon>Streptococcaceae</taxon>
        <taxon>Streptococcus</taxon>
    </lineage>
</organism>
<dbReference type="Proteomes" id="UP001519349">
    <property type="component" value="Unassembled WGS sequence"/>
</dbReference>
<keyword evidence="2" id="KW-1185">Reference proteome</keyword>
<comment type="caution">
    <text evidence="1">The sequence shown here is derived from an EMBL/GenBank/DDBJ whole genome shotgun (WGS) entry which is preliminary data.</text>
</comment>
<sequence>MGEGAAIMRVLYGIFQKIAPSVGEDTDIMGVCPTATTKSKGKDCKTSKKRIKGGAQFPTALDSFFQY</sequence>
<name>A0ABS5AY29_9STRE</name>
<reference evidence="1 2" key="1">
    <citation type="submission" date="2018-05" db="EMBL/GenBank/DDBJ databases">
        <title>Draft genome sequence of Streptococcus panodentis CCUG 70867T.</title>
        <authorList>
            <person name="Salva-Serra F."/>
            <person name="Mendez V."/>
            <person name="Jaen-Luchoro D."/>
            <person name="Gonzales-Siles L."/>
            <person name="Karlsson R."/>
            <person name="Engstrom-Jakobsson H."/>
            <person name="Busquets A."/>
            <person name="Gomila M."/>
            <person name="Pineiro-Iglesias B."/>
            <person name="Bennasar-Figueras A."/>
            <person name="Seeger M."/>
            <person name="Moore E."/>
        </authorList>
    </citation>
    <scope>NUCLEOTIDE SEQUENCE [LARGE SCALE GENOMIC DNA]</scope>
    <source>
        <strain evidence="1 2">CCUG 70867</strain>
    </source>
</reference>
<evidence type="ECO:0000313" key="1">
    <source>
        <dbReference type="EMBL" id="MBP2621336.1"/>
    </source>
</evidence>
<evidence type="ECO:0000313" key="2">
    <source>
        <dbReference type="Proteomes" id="UP001519349"/>
    </source>
</evidence>
<gene>
    <name evidence="1" type="ORF">DHL47_08400</name>
</gene>
<dbReference type="EMBL" id="QFAY01000016">
    <property type="protein sequence ID" value="MBP2621336.1"/>
    <property type="molecule type" value="Genomic_DNA"/>
</dbReference>
<accession>A0ABS5AY29</accession>
<protein>
    <submittedName>
        <fullName evidence="1">Uncharacterized protein</fullName>
    </submittedName>
</protein>